<dbReference type="AlphaFoldDB" id="D0LWI0"/>
<dbReference type="SMART" id="SM00073">
    <property type="entry name" value="HPT"/>
    <property type="match status" value="1"/>
</dbReference>
<dbReference type="PROSITE" id="PS50894">
    <property type="entry name" value="HPT"/>
    <property type="match status" value="1"/>
</dbReference>
<gene>
    <name evidence="3" type="ordered locus">Hoch_5142</name>
</gene>
<dbReference type="GO" id="GO:0004672">
    <property type="term" value="F:protein kinase activity"/>
    <property type="evidence" value="ECO:0007669"/>
    <property type="project" value="UniProtKB-ARBA"/>
</dbReference>
<dbReference type="InterPro" id="IPR008207">
    <property type="entry name" value="Sig_transdc_His_kin_Hpt_dom"/>
</dbReference>
<dbReference type="RefSeq" id="WP_012830222.1">
    <property type="nucleotide sequence ID" value="NC_013440.1"/>
</dbReference>
<dbReference type="HOGENOM" id="CLU_2154837_0_0_7"/>
<dbReference type="Gene3D" id="1.20.120.160">
    <property type="entry name" value="HPT domain"/>
    <property type="match status" value="1"/>
</dbReference>
<keyword evidence="1" id="KW-0597">Phosphoprotein</keyword>
<dbReference type="CDD" id="cd00088">
    <property type="entry name" value="HPT"/>
    <property type="match status" value="1"/>
</dbReference>
<dbReference type="InterPro" id="IPR036641">
    <property type="entry name" value="HPT_dom_sf"/>
</dbReference>
<dbReference type="GO" id="GO:0000160">
    <property type="term" value="P:phosphorelay signal transduction system"/>
    <property type="evidence" value="ECO:0007669"/>
    <property type="project" value="InterPro"/>
</dbReference>
<keyword evidence="4" id="KW-1185">Reference proteome</keyword>
<proteinExistence type="predicted"/>
<feature type="domain" description="HPt" evidence="2">
    <location>
        <begin position="19"/>
        <end position="111"/>
    </location>
</feature>
<protein>
    <submittedName>
        <fullName evidence="3">Putative CheA signal transduction histidine kinase</fullName>
    </submittedName>
</protein>
<organism evidence="3 4">
    <name type="scientific">Haliangium ochraceum (strain DSM 14365 / JCM 11303 / SMP-2)</name>
    <dbReference type="NCBI Taxonomy" id="502025"/>
    <lineage>
        <taxon>Bacteria</taxon>
        <taxon>Pseudomonadati</taxon>
        <taxon>Myxococcota</taxon>
        <taxon>Polyangia</taxon>
        <taxon>Haliangiales</taxon>
        <taxon>Kofleriaceae</taxon>
        <taxon>Haliangium</taxon>
    </lineage>
</organism>
<sequence length="111" mass="12362">MATHKEEWLDRMTAMLQLGPEDLLEIAEMFFEGLDERVENIAKTGHADDLEAMSRLAHGLKGDAANIGFLEISQIAKQLEHQGRARAVENFEEQVAALRAAARSTKESLDL</sequence>
<name>D0LWI0_HALO1</name>
<dbReference type="KEGG" id="hoh:Hoch_5142"/>
<dbReference type="STRING" id="502025.Hoch_5142"/>
<keyword evidence="3" id="KW-0418">Kinase</keyword>
<evidence type="ECO:0000313" key="3">
    <source>
        <dbReference type="EMBL" id="ACY17630.1"/>
    </source>
</evidence>
<dbReference type="Proteomes" id="UP000001880">
    <property type="component" value="Chromosome"/>
</dbReference>
<evidence type="ECO:0000256" key="1">
    <source>
        <dbReference type="PROSITE-ProRule" id="PRU00110"/>
    </source>
</evidence>
<dbReference type="eggNOG" id="COG2198">
    <property type="taxonomic scope" value="Bacteria"/>
</dbReference>
<evidence type="ECO:0000313" key="4">
    <source>
        <dbReference type="Proteomes" id="UP000001880"/>
    </source>
</evidence>
<reference evidence="3 4" key="1">
    <citation type="journal article" date="2010" name="Stand. Genomic Sci.">
        <title>Complete genome sequence of Haliangium ochraceum type strain (SMP-2).</title>
        <authorList>
            <consortium name="US DOE Joint Genome Institute (JGI-PGF)"/>
            <person name="Ivanova N."/>
            <person name="Daum C."/>
            <person name="Lang E."/>
            <person name="Abt B."/>
            <person name="Kopitz M."/>
            <person name="Saunders E."/>
            <person name="Lapidus A."/>
            <person name="Lucas S."/>
            <person name="Glavina Del Rio T."/>
            <person name="Nolan M."/>
            <person name="Tice H."/>
            <person name="Copeland A."/>
            <person name="Cheng J.F."/>
            <person name="Chen F."/>
            <person name="Bruce D."/>
            <person name="Goodwin L."/>
            <person name="Pitluck S."/>
            <person name="Mavromatis K."/>
            <person name="Pati A."/>
            <person name="Mikhailova N."/>
            <person name="Chen A."/>
            <person name="Palaniappan K."/>
            <person name="Land M."/>
            <person name="Hauser L."/>
            <person name="Chang Y.J."/>
            <person name="Jeffries C.D."/>
            <person name="Detter J.C."/>
            <person name="Brettin T."/>
            <person name="Rohde M."/>
            <person name="Goker M."/>
            <person name="Bristow J."/>
            <person name="Markowitz V."/>
            <person name="Eisen J.A."/>
            <person name="Hugenholtz P."/>
            <person name="Kyrpides N.C."/>
            <person name="Klenk H.P."/>
        </authorList>
    </citation>
    <scope>NUCLEOTIDE SEQUENCE [LARGE SCALE GENOMIC DNA]</scope>
    <source>
        <strain evidence="4">DSM 14365 / CIP 107738 / JCM 11303 / AJ 13395 / SMP-2</strain>
    </source>
</reference>
<dbReference type="EMBL" id="CP001804">
    <property type="protein sequence ID" value="ACY17630.1"/>
    <property type="molecule type" value="Genomic_DNA"/>
</dbReference>
<evidence type="ECO:0000259" key="2">
    <source>
        <dbReference type="PROSITE" id="PS50894"/>
    </source>
</evidence>
<keyword evidence="3" id="KW-0808">Transferase</keyword>
<dbReference type="Pfam" id="PF01627">
    <property type="entry name" value="Hpt"/>
    <property type="match status" value="1"/>
</dbReference>
<dbReference type="SUPFAM" id="SSF47226">
    <property type="entry name" value="Histidine-containing phosphotransfer domain, HPT domain"/>
    <property type="match status" value="1"/>
</dbReference>
<feature type="modified residue" description="Phosphohistidine" evidence="1">
    <location>
        <position position="58"/>
    </location>
</feature>
<dbReference type="OrthoDB" id="9131849at2"/>
<accession>D0LWI0</accession>